<reference evidence="3" key="1">
    <citation type="submission" date="2017-02" db="EMBL/GenBank/DDBJ databases">
        <authorList>
            <person name="Varghese N."/>
            <person name="Submissions S."/>
        </authorList>
    </citation>
    <scope>NUCLEOTIDE SEQUENCE [LARGE SCALE GENOMIC DNA]</scope>
    <source>
        <strain evidence="3">SM117</strain>
    </source>
</reference>
<gene>
    <name evidence="2" type="ORF">SAMN06295987_102856</name>
</gene>
<proteinExistence type="predicted"/>
<evidence type="ECO:0000313" key="2">
    <source>
        <dbReference type="EMBL" id="SLJ97485.1"/>
    </source>
</evidence>
<dbReference type="GO" id="GO:0016747">
    <property type="term" value="F:acyltransferase activity, transferring groups other than amino-acyl groups"/>
    <property type="evidence" value="ECO:0007669"/>
    <property type="project" value="InterPro"/>
</dbReference>
<keyword evidence="3" id="KW-1185">Reference proteome</keyword>
<organism evidence="2 3">
    <name type="scientific">Novosphingobium mathurense</name>
    <dbReference type="NCBI Taxonomy" id="428990"/>
    <lineage>
        <taxon>Bacteria</taxon>
        <taxon>Pseudomonadati</taxon>
        <taxon>Pseudomonadota</taxon>
        <taxon>Alphaproteobacteria</taxon>
        <taxon>Sphingomonadales</taxon>
        <taxon>Sphingomonadaceae</taxon>
        <taxon>Novosphingobium</taxon>
    </lineage>
</organism>
<name>A0A1U6HNY5_9SPHN</name>
<dbReference type="PROSITE" id="PS51186">
    <property type="entry name" value="GNAT"/>
    <property type="match status" value="1"/>
</dbReference>
<feature type="domain" description="N-acetyltransferase" evidence="1">
    <location>
        <begin position="12"/>
        <end position="175"/>
    </location>
</feature>
<dbReference type="SUPFAM" id="SSF55729">
    <property type="entry name" value="Acyl-CoA N-acyltransferases (Nat)"/>
    <property type="match status" value="1"/>
</dbReference>
<evidence type="ECO:0000259" key="1">
    <source>
        <dbReference type="PROSITE" id="PS51186"/>
    </source>
</evidence>
<dbReference type="EMBL" id="FVZE01000002">
    <property type="protein sequence ID" value="SLJ97485.1"/>
    <property type="molecule type" value="Genomic_DNA"/>
</dbReference>
<dbReference type="STRING" id="428990.SAMN06295987_102856"/>
<evidence type="ECO:0000313" key="3">
    <source>
        <dbReference type="Proteomes" id="UP000190989"/>
    </source>
</evidence>
<dbReference type="AlphaFoldDB" id="A0A1U6HNY5"/>
<dbReference type="PANTHER" id="PTHR43610:SF1">
    <property type="entry name" value="N-ACETYLTRANSFERASE DOMAIN-CONTAINING PROTEIN"/>
    <property type="match status" value="1"/>
</dbReference>
<keyword evidence="2" id="KW-0808">Transferase</keyword>
<dbReference type="PANTHER" id="PTHR43610">
    <property type="entry name" value="BLL6696 PROTEIN"/>
    <property type="match status" value="1"/>
</dbReference>
<dbReference type="RefSeq" id="WP_079730307.1">
    <property type="nucleotide sequence ID" value="NZ_FVZE01000002.1"/>
</dbReference>
<dbReference type="Pfam" id="PF13302">
    <property type="entry name" value="Acetyltransf_3"/>
    <property type="match status" value="1"/>
</dbReference>
<dbReference type="InterPro" id="IPR016181">
    <property type="entry name" value="Acyl_CoA_acyltransferase"/>
</dbReference>
<dbReference type="Gene3D" id="3.40.630.30">
    <property type="match status" value="1"/>
</dbReference>
<dbReference type="Proteomes" id="UP000190989">
    <property type="component" value="Unassembled WGS sequence"/>
</dbReference>
<protein>
    <submittedName>
        <fullName evidence="2">Protein N-acetyltransferase, RimJ/RimL family</fullName>
    </submittedName>
</protein>
<accession>A0A1U6HNY5</accession>
<dbReference type="InterPro" id="IPR000182">
    <property type="entry name" value="GNAT_dom"/>
</dbReference>
<sequence>MDRQPVLQGDRLTLRPLRSGDWDALFAVACDREIWAGHPSHDRWQEPVFRAFFDEALAGGGALAIIDKLAPESGTIIGSTRFGEPEAEAPGEIEIGWSFLARAYWGLGYNADFKRLMLVHALAHYDRAIFQVGADNAISRKAMANIGGRLVPGRMRSYERCGVTVDHVIYEITRESFAQGPLSA</sequence>